<dbReference type="InterPro" id="IPR002048">
    <property type="entry name" value="EF_hand_dom"/>
</dbReference>
<dbReference type="SUPFAM" id="SSF47473">
    <property type="entry name" value="EF-hand"/>
    <property type="match status" value="1"/>
</dbReference>
<dbReference type="SMART" id="SM00054">
    <property type="entry name" value="EFh"/>
    <property type="match status" value="2"/>
</dbReference>
<keyword evidence="3" id="KW-0479">Metal-binding</keyword>
<evidence type="ECO:0000256" key="2">
    <source>
        <dbReference type="ARBA" id="ARBA00022707"/>
    </source>
</evidence>
<feature type="region of interest" description="Disordered" evidence="7">
    <location>
        <begin position="150"/>
        <end position="204"/>
    </location>
</feature>
<feature type="compositionally biased region" description="Polar residues" evidence="7">
    <location>
        <begin position="28"/>
        <end position="37"/>
    </location>
</feature>
<evidence type="ECO:0000256" key="3">
    <source>
        <dbReference type="ARBA" id="ARBA00022723"/>
    </source>
</evidence>
<dbReference type="EMBL" id="LGRX02004202">
    <property type="protein sequence ID" value="KAK3280909.1"/>
    <property type="molecule type" value="Genomic_DNA"/>
</dbReference>
<evidence type="ECO:0000313" key="10">
    <source>
        <dbReference type="Proteomes" id="UP001190700"/>
    </source>
</evidence>
<dbReference type="AlphaFoldDB" id="A0AAE0LDM0"/>
<keyword evidence="6" id="KW-0449">Lipoprotein</keyword>
<accession>A0AAE0LDM0</accession>
<dbReference type="PANTHER" id="PTHR23055:SF178">
    <property type="entry name" value="NEUROCALCIN HOMOLOG"/>
    <property type="match status" value="1"/>
</dbReference>
<dbReference type="PANTHER" id="PTHR23055">
    <property type="entry name" value="CALCIUM BINDING PROTEINS"/>
    <property type="match status" value="1"/>
</dbReference>
<protein>
    <recommendedName>
        <fullName evidence="8">EF-hand domain-containing protein</fullName>
    </recommendedName>
</protein>
<evidence type="ECO:0000313" key="9">
    <source>
        <dbReference type="EMBL" id="KAK3280909.1"/>
    </source>
</evidence>
<feature type="compositionally biased region" description="Polar residues" evidence="7">
    <location>
        <begin position="483"/>
        <end position="492"/>
    </location>
</feature>
<evidence type="ECO:0000259" key="8">
    <source>
        <dbReference type="PROSITE" id="PS50222"/>
    </source>
</evidence>
<feature type="compositionally biased region" description="Polar residues" evidence="7">
    <location>
        <begin position="458"/>
        <end position="471"/>
    </location>
</feature>
<comment type="similarity">
    <text evidence="1">Belongs to the recoverin family.</text>
</comment>
<dbReference type="InterPro" id="IPR011992">
    <property type="entry name" value="EF-hand-dom_pair"/>
</dbReference>
<dbReference type="Proteomes" id="UP001190700">
    <property type="component" value="Unassembled WGS sequence"/>
</dbReference>
<dbReference type="InterPro" id="IPR018247">
    <property type="entry name" value="EF_Hand_1_Ca_BS"/>
</dbReference>
<dbReference type="Gene3D" id="1.10.238.10">
    <property type="entry name" value="EF-hand"/>
    <property type="match status" value="1"/>
</dbReference>
<evidence type="ECO:0000256" key="1">
    <source>
        <dbReference type="ARBA" id="ARBA00006049"/>
    </source>
</evidence>
<gene>
    <name evidence="9" type="ORF">CYMTET_11274</name>
</gene>
<keyword evidence="4" id="KW-0677">Repeat</keyword>
<feature type="domain" description="EF-hand" evidence="8">
    <location>
        <begin position="359"/>
        <end position="394"/>
    </location>
</feature>
<dbReference type="PROSITE" id="PS00018">
    <property type="entry name" value="EF_HAND_1"/>
    <property type="match status" value="2"/>
</dbReference>
<comment type="caution">
    <text evidence="9">The sequence shown here is derived from an EMBL/GenBank/DDBJ whole genome shotgun (WGS) entry which is preliminary data.</text>
</comment>
<evidence type="ECO:0000256" key="6">
    <source>
        <dbReference type="ARBA" id="ARBA00023288"/>
    </source>
</evidence>
<dbReference type="Pfam" id="PF13833">
    <property type="entry name" value="EF-hand_8"/>
    <property type="match status" value="1"/>
</dbReference>
<dbReference type="InterPro" id="IPR028846">
    <property type="entry name" value="Recoverin"/>
</dbReference>
<reference evidence="9 10" key="1">
    <citation type="journal article" date="2015" name="Genome Biol. Evol.">
        <title>Comparative Genomics of a Bacterivorous Green Alga Reveals Evolutionary Causalities and Consequences of Phago-Mixotrophic Mode of Nutrition.</title>
        <authorList>
            <person name="Burns J.A."/>
            <person name="Paasch A."/>
            <person name="Narechania A."/>
            <person name="Kim E."/>
        </authorList>
    </citation>
    <scope>NUCLEOTIDE SEQUENCE [LARGE SCALE GENOMIC DNA]</scope>
    <source>
        <strain evidence="9 10">PLY_AMNH</strain>
    </source>
</reference>
<keyword evidence="5" id="KW-0106">Calcium</keyword>
<keyword evidence="2" id="KW-0519">Myristate</keyword>
<sequence length="516" mass="58034">MSSVDSPSRSPPTTPKRDAPTRKPKAASTESTPNRPTSARYIRSPAADLVHRSSLPRPASAHPATTKQSTPKRRPSTAHSTSRYSSPLSQGATRASVPQAAPSGSYRSYLERPQSAHRSPSKKWTDLGEEHTRVFHDVPIVKSAMEFNKGPKALKPSVPKFRHNPSKADEDSNYLANEGRSGSPLSKSGEAERPRPSPNPEKVTQTIKALALAQSIGIGKKQLRGIERSTGLSVTDLTDLLWRFQKGYQASKKTAFMTEEKEPGVKEIGPHEFHEIMVTYGITDQRAIEHLFNFFDKDRDNTMSFYEFSEVVGKLRNGSDMEKAKLLFNLYNIRNNNDMTAKELTFMLYASPSPPNQEELSHMMTAIWNLLDEDRSGRIDRKEFEEGLVKRPLVMEFLNRWFVEPQLLREDNDKTNITAKNEFLDRKSWNLNTFDIGKRLGLDMGNEEVYEWNETLYTNNESSPSAPNTKRPSVARARRAGSQIATSSSPKTVRNAMTKITERLRVRRLANAAIGT</sequence>
<dbReference type="PROSITE" id="PS50222">
    <property type="entry name" value="EF_HAND_2"/>
    <property type="match status" value="2"/>
</dbReference>
<feature type="compositionally biased region" description="Polar residues" evidence="7">
    <location>
        <begin position="77"/>
        <end position="93"/>
    </location>
</feature>
<feature type="region of interest" description="Disordered" evidence="7">
    <location>
        <begin position="458"/>
        <end position="494"/>
    </location>
</feature>
<organism evidence="9 10">
    <name type="scientific">Cymbomonas tetramitiformis</name>
    <dbReference type="NCBI Taxonomy" id="36881"/>
    <lineage>
        <taxon>Eukaryota</taxon>
        <taxon>Viridiplantae</taxon>
        <taxon>Chlorophyta</taxon>
        <taxon>Pyramimonadophyceae</taxon>
        <taxon>Pyramimonadales</taxon>
        <taxon>Pyramimonadaceae</taxon>
        <taxon>Cymbomonas</taxon>
    </lineage>
</organism>
<feature type="domain" description="EF-hand" evidence="8">
    <location>
        <begin position="283"/>
        <end position="318"/>
    </location>
</feature>
<proteinExistence type="inferred from homology"/>
<evidence type="ECO:0000256" key="5">
    <source>
        <dbReference type="ARBA" id="ARBA00022837"/>
    </source>
</evidence>
<name>A0AAE0LDM0_9CHLO</name>
<feature type="compositionally biased region" description="Basic and acidic residues" evidence="7">
    <location>
        <begin position="123"/>
        <end position="134"/>
    </location>
</feature>
<dbReference type="GO" id="GO:0005509">
    <property type="term" value="F:calcium ion binding"/>
    <property type="evidence" value="ECO:0007669"/>
    <property type="project" value="InterPro"/>
</dbReference>
<dbReference type="CDD" id="cd00051">
    <property type="entry name" value="EFh"/>
    <property type="match status" value="1"/>
</dbReference>
<keyword evidence="10" id="KW-1185">Reference proteome</keyword>
<evidence type="ECO:0000256" key="7">
    <source>
        <dbReference type="SAM" id="MobiDB-lite"/>
    </source>
</evidence>
<evidence type="ECO:0000256" key="4">
    <source>
        <dbReference type="ARBA" id="ARBA00022737"/>
    </source>
</evidence>
<feature type="region of interest" description="Disordered" evidence="7">
    <location>
        <begin position="1"/>
        <end position="134"/>
    </location>
</feature>